<feature type="region of interest" description="Disordered" evidence="1">
    <location>
        <begin position="1"/>
        <end position="23"/>
    </location>
</feature>
<proteinExistence type="predicted"/>
<protein>
    <recommendedName>
        <fullName evidence="2">Glycosyltransferase 2-like domain-containing protein</fullName>
    </recommendedName>
</protein>
<accession>A0A0F8VQG3</accession>
<evidence type="ECO:0000259" key="2">
    <source>
        <dbReference type="Pfam" id="PF00535"/>
    </source>
</evidence>
<dbReference type="EMBL" id="LAZR01069993">
    <property type="protein sequence ID" value="KKK46608.1"/>
    <property type="molecule type" value="Genomic_DNA"/>
</dbReference>
<dbReference type="InterPro" id="IPR029044">
    <property type="entry name" value="Nucleotide-diphossugar_trans"/>
</dbReference>
<dbReference type="Gene3D" id="3.90.550.10">
    <property type="entry name" value="Spore Coat Polysaccharide Biosynthesis Protein SpsA, Chain A"/>
    <property type="match status" value="1"/>
</dbReference>
<dbReference type="Pfam" id="PF00535">
    <property type="entry name" value="Glycos_transf_2"/>
    <property type="match status" value="1"/>
</dbReference>
<name>A0A0F8VQG3_9ZZZZ</name>
<dbReference type="PANTHER" id="PTHR48090">
    <property type="entry name" value="UNDECAPRENYL-PHOSPHATE 4-DEOXY-4-FORMAMIDO-L-ARABINOSE TRANSFERASE-RELATED"/>
    <property type="match status" value="1"/>
</dbReference>
<comment type="caution">
    <text evidence="3">The sequence shown here is derived from an EMBL/GenBank/DDBJ whole genome shotgun (WGS) entry which is preliminary data.</text>
</comment>
<gene>
    <name evidence="3" type="ORF">LCGC14_3163550</name>
</gene>
<sequence>MCENRSQDGKTGPNASPRDGLCTPTPQQVQELLGEEVARQLGIFPIPDDLLLSVVIPVYNEQSTLREIVRRVRLVPIPKEIIIVDDASTDGTKDVLAEMESDDDVRILHHERNCGKGAALKTGFRHVTGSIVVIQDADLEYDPADYAKLLKPIIEGRADVVYGSRFRSTESMRVLHFWHWVGNRVLTLLS</sequence>
<reference evidence="3" key="1">
    <citation type="journal article" date="2015" name="Nature">
        <title>Complex archaea that bridge the gap between prokaryotes and eukaryotes.</title>
        <authorList>
            <person name="Spang A."/>
            <person name="Saw J.H."/>
            <person name="Jorgensen S.L."/>
            <person name="Zaremba-Niedzwiedzka K."/>
            <person name="Martijn J."/>
            <person name="Lind A.E."/>
            <person name="van Eijk R."/>
            <person name="Schleper C."/>
            <person name="Guy L."/>
            <person name="Ettema T.J."/>
        </authorList>
    </citation>
    <scope>NUCLEOTIDE SEQUENCE</scope>
</reference>
<dbReference type="AlphaFoldDB" id="A0A0F8VQG3"/>
<dbReference type="CDD" id="cd04179">
    <property type="entry name" value="DPM_DPG-synthase_like"/>
    <property type="match status" value="1"/>
</dbReference>
<evidence type="ECO:0000313" key="3">
    <source>
        <dbReference type="EMBL" id="KKK46608.1"/>
    </source>
</evidence>
<dbReference type="PANTHER" id="PTHR48090:SF7">
    <property type="entry name" value="RFBJ PROTEIN"/>
    <property type="match status" value="1"/>
</dbReference>
<dbReference type="InterPro" id="IPR050256">
    <property type="entry name" value="Glycosyltransferase_2"/>
</dbReference>
<feature type="domain" description="Glycosyltransferase 2-like" evidence="2">
    <location>
        <begin position="53"/>
        <end position="170"/>
    </location>
</feature>
<dbReference type="InterPro" id="IPR001173">
    <property type="entry name" value="Glyco_trans_2-like"/>
</dbReference>
<organism evidence="3">
    <name type="scientific">marine sediment metagenome</name>
    <dbReference type="NCBI Taxonomy" id="412755"/>
    <lineage>
        <taxon>unclassified sequences</taxon>
        <taxon>metagenomes</taxon>
        <taxon>ecological metagenomes</taxon>
    </lineage>
</organism>
<dbReference type="SUPFAM" id="SSF53448">
    <property type="entry name" value="Nucleotide-diphospho-sugar transferases"/>
    <property type="match status" value="1"/>
</dbReference>
<feature type="non-terminal residue" evidence="3">
    <location>
        <position position="190"/>
    </location>
</feature>
<evidence type="ECO:0000256" key="1">
    <source>
        <dbReference type="SAM" id="MobiDB-lite"/>
    </source>
</evidence>